<feature type="compositionally biased region" description="Polar residues" evidence="1">
    <location>
        <begin position="316"/>
        <end position="336"/>
    </location>
</feature>
<feature type="compositionally biased region" description="Polar residues" evidence="1">
    <location>
        <begin position="342"/>
        <end position="355"/>
    </location>
</feature>
<dbReference type="Pfam" id="PF26639">
    <property type="entry name" value="Het-6_barrel"/>
    <property type="match status" value="1"/>
</dbReference>
<protein>
    <recommendedName>
        <fullName evidence="6">Transcription factor</fullName>
    </recommendedName>
</protein>
<feature type="domain" description="Myb-like" evidence="2">
    <location>
        <begin position="14"/>
        <end position="70"/>
    </location>
</feature>
<dbReference type="OrthoDB" id="2157530at2759"/>
<evidence type="ECO:0000256" key="1">
    <source>
        <dbReference type="SAM" id="MobiDB-lite"/>
    </source>
</evidence>
<dbReference type="InterPro" id="IPR010730">
    <property type="entry name" value="HET"/>
</dbReference>
<dbReference type="CDD" id="cd00167">
    <property type="entry name" value="SANT"/>
    <property type="match status" value="2"/>
</dbReference>
<feature type="compositionally biased region" description="Low complexity" evidence="1">
    <location>
        <begin position="177"/>
        <end position="197"/>
    </location>
</feature>
<dbReference type="PROSITE" id="PS51294">
    <property type="entry name" value="HTH_MYB"/>
    <property type="match status" value="3"/>
</dbReference>
<evidence type="ECO:0008006" key="6">
    <source>
        <dbReference type="Google" id="ProtNLM"/>
    </source>
</evidence>
<feature type="compositionally biased region" description="Polar residues" evidence="1">
    <location>
        <begin position="376"/>
        <end position="392"/>
    </location>
</feature>
<organism evidence="4 5">
    <name type="scientific">Fusarium sarcochroum</name>
    <dbReference type="NCBI Taxonomy" id="1208366"/>
    <lineage>
        <taxon>Eukaryota</taxon>
        <taxon>Fungi</taxon>
        <taxon>Dikarya</taxon>
        <taxon>Ascomycota</taxon>
        <taxon>Pezizomycotina</taxon>
        <taxon>Sordariomycetes</taxon>
        <taxon>Hypocreomycetidae</taxon>
        <taxon>Hypocreales</taxon>
        <taxon>Nectriaceae</taxon>
        <taxon>Fusarium</taxon>
        <taxon>Fusarium lateritium species complex</taxon>
    </lineage>
</organism>
<feature type="domain" description="Myb-like" evidence="2">
    <location>
        <begin position="71"/>
        <end position="121"/>
    </location>
</feature>
<feature type="compositionally biased region" description="Polar residues" evidence="1">
    <location>
        <begin position="203"/>
        <end position="227"/>
    </location>
</feature>
<feature type="region of interest" description="Disordered" evidence="1">
    <location>
        <begin position="1"/>
        <end position="23"/>
    </location>
</feature>
<reference evidence="4" key="2">
    <citation type="submission" date="2020-05" db="EMBL/GenBank/DDBJ databases">
        <authorList>
            <person name="Kim H.-S."/>
            <person name="Proctor R.H."/>
            <person name="Brown D.W."/>
        </authorList>
    </citation>
    <scope>NUCLEOTIDE SEQUENCE</scope>
    <source>
        <strain evidence="4">NRRL 20472</strain>
    </source>
</reference>
<dbReference type="Proteomes" id="UP000622797">
    <property type="component" value="Unassembled WGS sequence"/>
</dbReference>
<feature type="region of interest" description="Disordered" evidence="1">
    <location>
        <begin position="376"/>
        <end position="395"/>
    </location>
</feature>
<dbReference type="PANTHER" id="PTHR24148">
    <property type="entry name" value="ANKYRIN REPEAT DOMAIN-CONTAINING PROTEIN 39 HOMOLOG-RELATED"/>
    <property type="match status" value="1"/>
</dbReference>
<dbReference type="InterPro" id="IPR052895">
    <property type="entry name" value="HetReg/Transcr_Mod"/>
</dbReference>
<keyword evidence="5" id="KW-1185">Reference proteome</keyword>
<feature type="region of interest" description="Disordered" evidence="1">
    <location>
        <begin position="342"/>
        <end position="361"/>
    </location>
</feature>
<evidence type="ECO:0000313" key="5">
    <source>
        <dbReference type="Proteomes" id="UP000622797"/>
    </source>
</evidence>
<dbReference type="InterPro" id="IPR017930">
    <property type="entry name" value="Myb_dom"/>
</dbReference>
<accession>A0A8H4TGI8</accession>
<sequence length="997" mass="111188">MSGQETSPQSPPASTPKHRRPWTAAEDATLRTLVGHFGASRGAEGRWKDIAAGLQGRTAKDCRKRWLHSLDPSLRKGRWTSQEDEILLSAYARLGPLWNDIAALIPGRKDDQCSKRYNDILNPSAKNRLSDWTAEEDNLLRQGVASLGHRWVAISSRISGRPPLTCRNRWRTLSRLSLTRQSKSQGTTPSSSSQMSPADNGISPASQNPNFNLDMGSTTATDQNMPFSTIDADIGPDHMGPSFLDSAFYETFAGPSPSPLRETETSEDTETPNDTAAPTHSGPLADLPPNIPDQPQRDPKQWPQPPRPLQAQPPQNNTSGSFMPSPSTWSSLGLPSGTSATDQNLWIGSTGNSSVPKDWGVPADGSILESYTEQFQLPSSAQQTKPSVSRNDQGYAKPRHKRTLNLHFFQPPVTLVIALDVAKANANRLPLLQSLLACQDIALRGEYSDPVRCELHVASLSDSPSYEALSYAWGDPRDCRVVEVDGKETDITSNLYNVLRRLRPSDNERRLWVDALCINQADDTEKSHQISLMRDIYSSTTEAILWLGDFSECSNSETSPASVSTAAVNYISEDSATVAFALLRSMAANRHWNSKSEDADESVSKRESNALSALLNLSWWQRAWTVQETVLPKKATLHCGTIQLPLSEVMLAHITSLMHDRTGCCATNSQNHDVLYKFWVCIEGFRLLQKEPNKSILVRMALEMFRFRRASDPRDYVYAYLGLGSRALADYTISHEAAYNYVIRSLIHESRNLGPLVRIAEQDRSLTLPTWCPDYHSKSEPGNSEFFDQELGWLYMYSWYHTGGRTGPKVRFSPIDSRLELQGIVMDKIMEAGGPMYTTEDKPKMISKWHHRDPRGCQRGSYEDAGWCPLMLDICVVFSNKPRDYTMPRTRDGFETMINELWHSEAQSQLALFQYQTFTTRTGLLGHARIDMRDGDVVCVLLGGNMPFILRPTDADGTYTYVGQAYVHGIMDGEAFNRVGTWSGSPLYDLGGLSRTC</sequence>
<evidence type="ECO:0000259" key="2">
    <source>
        <dbReference type="PROSITE" id="PS50090"/>
    </source>
</evidence>
<dbReference type="EMBL" id="JABEXW010000723">
    <property type="protein sequence ID" value="KAF4957516.1"/>
    <property type="molecule type" value="Genomic_DNA"/>
</dbReference>
<dbReference type="Pfam" id="PF06985">
    <property type="entry name" value="HET"/>
    <property type="match status" value="1"/>
</dbReference>
<dbReference type="SMART" id="SM00717">
    <property type="entry name" value="SANT"/>
    <property type="match status" value="3"/>
</dbReference>
<feature type="domain" description="Myb-like" evidence="2">
    <location>
        <begin position="124"/>
        <end position="174"/>
    </location>
</feature>
<name>A0A8H4TGI8_9HYPO</name>
<comment type="caution">
    <text evidence="4">The sequence shown here is derived from an EMBL/GenBank/DDBJ whole genome shotgun (WGS) entry which is preliminary data.</text>
</comment>
<evidence type="ECO:0000259" key="3">
    <source>
        <dbReference type="PROSITE" id="PS51294"/>
    </source>
</evidence>
<gene>
    <name evidence="4" type="ORF">FSARC_11284</name>
</gene>
<dbReference type="Pfam" id="PF00249">
    <property type="entry name" value="Myb_DNA-binding"/>
    <property type="match status" value="3"/>
</dbReference>
<dbReference type="InterPro" id="IPR009057">
    <property type="entry name" value="Homeodomain-like_sf"/>
</dbReference>
<dbReference type="Gene3D" id="1.10.10.60">
    <property type="entry name" value="Homeodomain-like"/>
    <property type="match status" value="3"/>
</dbReference>
<feature type="domain" description="HTH myb-type" evidence="3">
    <location>
        <begin position="71"/>
        <end position="125"/>
    </location>
</feature>
<dbReference type="PANTHER" id="PTHR24148:SF82">
    <property type="entry name" value="HETEROKARYON INCOMPATIBILITY DOMAIN-CONTAINING PROTEIN"/>
    <property type="match status" value="1"/>
</dbReference>
<evidence type="ECO:0000313" key="4">
    <source>
        <dbReference type="EMBL" id="KAF4957516.1"/>
    </source>
</evidence>
<dbReference type="SUPFAM" id="SSF46689">
    <property type="entry name" value="Homeodomain-like"/>
    <property type="match status" value="2"/>
</dbReference>
<dbReference type="InterPro" id="IPR001005">
    <property type="entry name" value="SANT/Myb"/>
</dbReference>
<feature type="region of interest" description="Disordered" evidence="1">
    <location>
        <begin position="177"/>
        <end position="336"/>
    </location>
</feature>
<proteinExistence type="predicted"/>
<feature type="domain" description="HTH myb-type" evidence="3">
    <location>
        <begin position="17"/>
        <end position="66"/>
    </location>
</feature>
<dbReference type="AlphaFoldDB" id="A0A8H4TGI8"/>
<reference evidence="4" key="1">
    <citation type="journal article" date="2020" name="BMC Genomics">
        <title>Correction to: Identification and distribution of gene clusters required for synthesis of sphingolipid metabolism inhibitors in diverse species of the filamentous fungus Fusarium.</title>
        <authorList>
            <person name="Kim H.S."/>
            <person name="Lohmar J.M."/>
            <person name="Busman M."/>
            <person name="Brown D.W."/>
            <person name="Naumann T.A."/>
            <person name="Divon H.H."/>
            <person name="Lysoe E."/>
            <person name="Uhlig S."/>
            <person name="Proctor R.H."/>
        </authorList>
    </citation>
    <scope>NUCLEOTIDE SEQUENCE</scope>
    <source>
        <strain evidence="4">NRRL 20472</strain>
    </source>
</reference>
<feature type="domain" description="HTH myb-type" evidence="3">
    <location>
        <begin position="132"/>
        <end position="178"/>
    </location>
</feature>
<dbReference type="PROSITE" id="PS50090">
    <property type="entry name" value="MYB_LIKE"/>
    <property type="match status" value="3"/>
</dbReference>